<organism evidence="1 2">
    <name type="scientific">Ilyodon furcidens</name>
    <name type="common">goldbreast splitfin</name>
    <dbReference type="NCBI Taxonomy" id="33524"/>
    <lineage>
        <taxon>Eukaryota</taxon>
        <taxon>Metazoa</taxon>
        <taxon>Chordata</taxon>
        <taxon>Craniata</taxon>
        <taxon>Vertebrata</taxon>
        <taxon>Euteleostomi</taxon>
        <taxon>Actinopterygii</taxon>
        <taxon>Neopterygii</taxon>
        <taxon>Teleostei</taxon>
        <taxon>Neoteleostei</taxon>
        <taxon>Acanthomorphata</taxon>
        <taxon>Ovalentaria</taxon>
        <taxon>Atherinomorphae</taxon>
        <taxon>Cyprinodontiformes</taxon>
        <taxon>Goodeidae</taxon>
        <taxon>Ilyodon</taxon>
    </lineage>
</organism>
<proteinExistence type="predicted"/>
<reference evidence="1 2" key="1">
    <citation type="submission" date="2021-06" db="EMBL/GenBank/DDBJ databases">
        <authorList>
            <person name="Palmer J.M."/>
        </authorList>
    </citation>
    <scope>NUCLEOTIDE SEQUENCE [LARGE SCALE GENOMIC DNA]</scope>
    <source>
        <strain evidence="2">if_2019</strain>
        <tissue evidence="1">Muscle</tissue>
    </source>
</reference>
<protein>
    <submittedName>
        <fullName evidence="1">Uncharacterized protein</fullName>
    </submittedName>
</protein>
<name>A0ABV0VEL1_9TELE</name>
<dbReference type="Proteomes" id="UP001482620">
    <property type="component" value="Unassembled WGS sequence"/>
</dbReference>
<keyword evidence="2" id="KW-1185">Reference proteome</keyword>
<sequence>MLILEPEESPALLLGRSPNYRLLLLLQTSQRKPKQLLEFWFTDSELPTLEKSPPSFRSSDIQTCSALVDQHPAFPFNRMSLVPSCGSDGSLTWKPMGFLLHLQADVC</sequence>
<dbReference type="EMBL" id="JAHRIQ010104714">
    <property type="protein sequence ID" value="MEQ2254773.1"/>
    <property type="molecule type" value="Genomic_DNA"/>
</dbReference>
<gene>
    <name evidence="1" type="ORF">ILYODFUR_007052</name>
</gene>
<accession>A0ABV0VEL1</accession>
<evidence type="ECO:0000313" key="1">
    <source>
        <dbReference type="EMBL" id="MEQ2254773.1"/>
    </source>
</evidence>
<evidence type="ECO:0000313" key="2">
    <source>
        <dbReference type="Proteomes" id="UP001482620"/>
    </source>
</evidence>
<comment type="caution">
    <text evidence="1">The sequence shown here is derived from an EMBL/GenBank/DDBJ whole genome shotgun (WGS) entry which is preliminary data.</text>
</comment>